<dbReference type="EMBL" id="JAMQYH010000002">
    <property type="protein sequence ID" value="KAJ1698574.1"/>
    <property type="molecule type" value="Genomic_DNA"/>
</dbReference>
<dbReference type="Proteomes" id="UP001151287">
    <property type="component" value="Unassembled WGS sequence"/>
</dbReference>
<keyword evidence="1" id="KW-0472">Membrane</keyword>
<feature type="transmembrane region" description="Helical" evidence="1">
    <location>
        <begin position="38"/>
        <end position="56"/>
    </location>
</feature>
<accession>A0A9Q0CR02</accession>
<keyword evidence="1" id="KW-1133">Transmembrane helix</keyword>
<feature type="transmembrane region" description="Helical" evidence="1">
    <location>
        <begin position="76"/>
        <end position="94"/>
    </location>
</feature>
<keyword evidence="3" id="KW-1185">Reference proteome</keyword>
<comment type="caution">
    <text evidence="2">The sequence shown here is derived from an EMBL/GenBank/DDBJ whole genome shotgun (WGS) entry which is preliminary data.</text>
</comment>
<dbReference type="PANTHER" id="PTHR35462">
    <property type="match status" value="1"/>
</dbReference>
<name>A0A9Q0CR02_9POAL</name>
<gene>
    <name evidence="2" type="ORF">LUZ63_007086</name>
</gene>
<dbReference type="PANTHER" id="PTHR35462:SF2">
    <property type="entry name" value="TRANSMEMBRANE PROTEIN"/>
    <property type="match status" value="1"/>
</dbReference>
<keyword evidence="1" id="KW-0812">Transmembrane</keyword>
<evidence type="ECO:0000313" key="2">
    <source>
        <dbReference type="EMBL" id="KAJ1698574.1"/>
    </source>
</evidence>
<dbReference type="OrthoDB" id="688437at2759"/>
<dbReference type="AlphaFoldDB" id="A0A9Q0CR02"/>
<evidence type="ECO:0000313" key="3">
    <source>
        <dbReference type="Proteomes" id="UP001151287"/>
    </source>
</evidence>
<protein>
    <submittedName>
        <fullName evidence="2">Uncharacterized protein</fullName>
    </submittedName>
</protein>
<proteinExistence type="predicted"/>
<sequence length="113" mass="12552">MEWEDEWWAVDKAQHLLACLLITLLVAALAGRSRHTFLRRRSAAIGSVASLFAGAAKEAGDEIGLWRSAGGSAKDAVADLLGVVLALIVIDLWRRWFRSTRQRRDEDEGFSMV</sequence>
<reference evidence="2" key="1">
    <citation type="journal article" date="2022" name="Cell">
        <title>Repeat-based holocentromeres influence genome architecture and karyotype evolution.</title>
        <authorList>
            <person name="Hofstatter P.G."/>
            <person name="Thangavel G."/>
            <person name="Lux T."/>
            <person name="Neumann P."/>
            <person name="Vondrak T."/>
            <person name="Novak P."/>
            <person name="Zhang M."/>
            <person name="Costa L."/>
            <person name="Castellani M."/>
            <person name="Scott A."/>
            <person name="Toegelov H."/>
            <person name="Fuchs J."/>
            <person name="Mata-Sucre Y."/>
            <person name="Dias Y."/>
            <person name="Vanzela A.L.L."/>
            <person name="Huettel B."/>
            <person name="Almeida C.C.S."/>
            <person name="Simkova H."/>
            <person name="Souza G."/>
            <person name="Pedrosa-Harand A."/>
            <person name="Macas J."/>
            <person name="Mayer K.F.X."/>
            <person name="Houben A."/>
            <person name="Marques A."/>
        </authorList>
    </citation>
    <scope>NUCLEOTIDE SEQUENCE</scope>
    <source>
        <strain evidence="2">RhyBre1mFocal</strain>
    </source>
</reference>
<evidence type="ECO:0000256" key="1">
    <source>
        <dbReference type="SAM" id="Phobius"/>
    </source>
</evidence>
<feature type="transmembrane region" description="Helical" evidence="1">
    <location>
        <begin position="13"/>
        <end position="31"/>
    </location>
</feature>
<organism evidence="2 3">
    <name type="scientific">Rhynchospora breviuscula</name>
    <dbReference type="NCBI Taxonomy" id="2022672"/>
    <lineage>
        <taxon>Eukaryota</taxon>
        <taxon>Viridiplantae</taxon>
        <taxon>Streptophyta</taxon>
        <taxon>Embryophyta</taxon>
        <taxon>Tracheophyta</taxon>
        <taxon>Spermatophyta</taxon>
        <taxon>Magnoliopsida</taxon>
        <taxon>Liliopsida</taxon>
        <taxon>Poales</taxon>
        <taxon>Cyperaceae</taxon>
        <taxon>Cyperoideae</taxon>
        <taxon>Rhynchosporeae</taxon>
        <taxon>Rhynchospora</taxon>
    </lineage>
</organism>